<evidence type="ECO:0000256" key="1">
    <source>
        <dbReference type="SAM" id="MobiDB-lite"/>
    </source>
</evidence>
<sequence>MGPPDNGVIGGRVTKEPPKTPQKGRPSRIFTTPKAESTPKYGWCPKCKFGRKVRKTINPDNPDPEMAGKWYFACSNKETEGCELFELLQNDPMLSLPPTPLSRRRCPQCYLGFLEERCKDPFHFMERYLECSRKKALENPCMYRQDLPTPVKETVTEKPKMQPEADMRPSPYLQPEPDMQPEPEDNEDEDMLPDPVVSNTRLHDRLFSDAQYRGAAEIRRDPEGLVDLTSDDEPKQPIDLTRDESPGAPDDSSVTVEDDPDDTPPPVEYDPDDTPPPIEDEADPSVWKRLAESSSPALPSVEKDDLADKPLPSVEADEAVDDRPLSVEDEPTSIVRPLSPDYDDLDSDEERELAEMAASPVLGPVRQMSPSLSPSPIPNVLSTQELMQLAQMADDLANERAQKNTL</sequence>
<feature type="compositionally biased region" description="Basic and acidic residues" evidence="1">
    <location>
        <begin position="232"/>
        <end position="245"/>
    </location>
</feature>
<feature type="compositionally biased region" description="Polar residues" evidence="1">
    <location>
        <begin position="368"/>
        <end position="379"/>
    </location>
</feature>
<accession>A0AAE0K8I1</accession>
<feature type="compositionally biased region" description="Basic and acidic residues" evidence="1">
    <location>
        <begin position="154"/>
        <end position="167"/>
    </location>
</feature>
<feature type="region of interest" description="Disordered" evidence="1">
    <location>
        <begin position="1"/>
        <end position="38"/>
    </location>
</feature>
<evidence type="ECO:0000313" key="3">
    <source>
        <dbReference type="Proteomes" id="UP001285441"/>
    </source>
</evidence>
<keyword evidence="3" id="KW-1185">Reference proteome</keyword>
<gene>
    <name evidence="2" type="ORF">B0H63DRAFT_286747</name>
</gene>
<feature type="region of interest" description="Disordered" evidence="1">
    <location>
        <begin position="357"/>
        <end position="379"/>
    </location>
</feature>
<reference evidence="2" key="2">
    <citation type="submission" date="2023-06" db="EMBL/GenBank/DDBJ databases">
        <authorList>
            <consortium name="Lawrence Berkeley National Laboratory"/>
            <person name="Haridas S."/>
            <person name="Hensen N."/>
            <person name="Bonometti L."/>
            <person name="Westerberg I."/>
            <person name="Brannstrom I.O."/>
            <person name="Guillou S."/>
            <person name="Cros-Aarteil S."/>
            <person name="Calhoun S."/>
            <person name="Kuo A."/>
            <person name="Mondo S."/>
            <person name="Pangilinan J."/>
            <person name="Riley R."/>
            <person name="LaButti K."/>
            <person name="Andreopoulos B."/>
            <person name="Lipzen A."/>
            <person name="Chen C."/>
            <person name="Yanf M."/>
            <person name="Daum C."/>
            <person name="Ng V."/>
            <person name="Clum A."/>
            <person name="Steindorff A."/>
            <person name="Ohm R."/>
            <person name="Martin F."/>
            <person name="Silar P."/>
            <person name="Natvig D."/>
            <person name="Lalanne C."/>
            <person name="Gautier V."/>
            <person name="Ament-velasquez S.L."/>
            <person name="Kruys A."/>
            <person name="Hutchinson M.I."/>
            <person name="Powell A.J."/>
            <person name="Barry K."/>
            <person name="Miller A.N."/>
            <person name="Grigoriev I.V."/>
            <person name="Debuchy R."/>
            <person name="Gladieux P."/>
            <person name="Thoren M.H."/>
            <person name="Johannesson H."/>
        </authorList>
    </citation>
    <scope>NUCLEOTIDE SEQUENCE</scope>
    <source>
        <strain evidence="2">CBS 232.78</strain>
    </source>
</reference>
<proteinExistence type="predicted"/>
<organism evidence="2 3">
    <name type="scientific">Podospora didyma</name>
    <dbReference type="NCBI Taxonomy" id="330526"/>
    <lineage>
        <taxon>Eukaryota</taxon>
        <taxon>Fungi</taxon>
        <taxon>Dikarya</taxon>
        <taxon>Ascomycota</taxon>
        <taxon>Pezizomycotina</taxon>
        <taxon>Sordariomycetes</taxon>
        <taxon>Sordariomycetidae</taxon>
        <taxon>Sordariales</taxon>
        <taxon>Podosporaceae</taxon>
        <taxon>Podospora</taxon>
    </lineage>
</organism>
<feature type="compositionally biased region" description="Acidic residues" evidence="1">
    <location>
        <begin position="269"/>
        <end position="283"/>
    </location>
</feature>
<feature type="region of interest" description="Disordered" evidence="1">
    <location>
        <begin position="152"/>
        <end position="345"/>
    </location>
</feature>
<feature type="compositionally biased region" description="Acidic residues" evidence="1">
    <location>
        <begin position="179"/>
        <end position="192"/>
    </location>
</feature>
<dbReference type="Proteomes" id="UP001285441">
    <property type="component" value="Unassembled WGS sequence"/>
</dbReference>
<dbReference type="EMBL" id="JAULSW010000008">
    <property type="protein sequence ID" value="KAK3372036.1"/>
    <property type="molecule type" value="Genomic_DNA"/>
</dbReference>
<comment type="caution">
    <text evidence="2">The sequence shown here is derived from an EMBL/GenBank/DDBJ whole genome shotgun (WGS) entry which is preliminary data.</text>
</comment>
<name>A0AAE0K8I1_9PEZI</name>
<protein>
    <submittedName>
        <fullName evidence="2">Uncharacterized protein</fullName>
    </submittedName>
</protein>
<evidence type="ECO:0000313" key="2">
    <source>
        <dbReference type="EMBL" id="KAK3372036.1"/>
    </source>
</evidence>
<reference evidence="2" key="1">
    <citation type="journal article" date="2023" name="Mol. Phylogenet. Evol.">
        <title>Genome-scale phylogeny and comparative genomics of the fungal order Sordariales.</title>
        <authorList>
            <person name="Hensen N."/>
            <person name="Bonometti L."/>
            <person name="Westerberg I."/>
            <person name="Brannstrom I.O."/>
            <person name="Guillou S."/>
            <person name="Cros-Aarteil S."/>
            <person name="Calhoun S."/>
            <person name="Haridas S."/>
            <person name="Kuo A."/>
            <person name="Mondo S."/>
            <person name="Pangilinan J."/>
            <person name="Riley R."/>
            <person name="LaButti K."/>
            <person name="Andreopoulos B."/>
            <person name="Lipzen A."/>
            <person name="Chen C."/>
            <person name="Yan M."/>
            <person name="Daum C."/>
            <person name="Ng V."/>
            <person name="Clum A."/>
            <person name="Steindorff A."/>
            <person name="Ohm R.A."/>
            <person name="Martin F."/>
            <person name="Silar P."/>
            <person name="Natvig D.O."/>
            <person name="Lalanne C."/>
            <person name="Gautier V."/>
            <person name="Ament-Velasquez S.L."/>
            <person name="Kruys A."/>
            <person name="Hutchinson M.I."/>
            <person name="Powell A.J."/>
            <person name="Barry K."/>
            <person name="Miller A.N."/>
            <person name="Grigoriev I.V."/>
            <person name="Debuchy R."/>
            <person name="Gladieux P."/>
            <person name="Hiltunen Thoren M."/>
            <person name="Johannesson H."/>
        </authorList>
    </citation>
    <scope>NUCLEOTIDE SEQUENCE</scope>
    <source>
        <strain evidence="2">CBS 232.78</strain>
    </source>
</reference>
<dbReference type="AlphaFoldDB" id="A0AAE0K8I1"/>